<evidence type="ECO:0000313" key="2">
    <source>
        <dbReference type="EMBL" id="KAJ6261526.1"/>
    </source>
</evidence>
<dbReference type="InterPro" id="IPR015141">
    <property type="entry name" value="PLipase_A2_prok/fun"/>
</dbReference>
<evidence type="ECO:0008006" key="4">
    <source>
        <dbReference type="Google" id="ProtNLM"/>
    </source>
</evidence>
<dbReference type="GO" id="GO:0004623">
    <property type="term" value="F:phospholipase A2 activity"/>
    <property type="evidence" value="ECO:0007669"/>
    <property type="project" value="InterPro"/>
</dbReference>
<evidence type="ECO:0000313" key="3">
    <source>
        <dbReference type="Proteomes" id="UP001221413"/>
    </source>
</evidence>
<sequence length="364" mass="40830">MFSKNLLFCTFTALAVLSQAAPAPSSALQPASNLAIRAPSELSVRAIVPIPCNDEIQCAITGLIFQSPMEDFIQKRKEKYLKPDLIWKSDGCSVPEEFIPLLGGNKNEPFGFPFKESCLRHDFGYRNLKKQGMFTPNFVKDPNRETLDEVFHRDMGNACRSKYPGLLNLKGIQSVSYSLPTADDSFEPLPDLGSLSKRQKTPMPPTCSAKDPEYRECLTDQLLFSTPMAEFIADQKKKLYSPPLKWGTDGCSLRQSWATAAGWGDKDKPKGYKFMNACRRHDFGYRNYKLQQRFTASNKAKIDNNFKADLQTQCRAQFPVDSKSSLAKKAQLADCLEVANLYFLGVQNCQLLVKACAVQPGRKM</sequence>
<gene>
    <name evidence="2" type="ORF">Dda_4196</name>
</gene>
<evidence type="ECO:0000256" key="1">
    <source>
        <dbReference type="SAM" id="SignalP"/>
    </source>
</evidence>
<dbReference type="EMBL" id="JAQGDS010000004">
    <property type="protein sequence ID" value="KAJ6261526.1"/>
    <property type="molecule type" value="Genomic_DNA"/>
</dbReference>
<dbReference type="Pfam" id="PF09056">
    <property type="entry name" value="Phospholip_A2_3"/>
    <property type="match status" value="2"/>
</dbReference>
<dbReference type="SUPFAM" id="SSF48619">
    <property type="entry name" value="Phospholipase A2, PLA2"/>
    <property type="match status" value="2"/>
</dbReference>
<accession>A0AAD6J3M2</accession>
<dbReference type="Gene3D" id="1.20.90.10">
    <property type="entry name" value="Phospholipase A2 domain"/>
    <property type="match status" value="2"/>
</dbReference>
<dbReference type="Proteomes" id="UP001221413">
    <property type="component" value="Unassembled WGS sequence"/>
</dbReference>
<comment type="caution">
    <text evidence="2">The sequence shown here is derived from an EMBL/GenBank/DDBJ whole genome shotgun (WGS) entry which is preliminary data.</text>
</comment>
<dbReference type="GO" id="GO:0006644">
    <property type="term" value="P:phospholipid metabolic process"/>
    <property type="evidence" value="ECO:0007669"/>
    <property type="project" value="InterPro"/>
</dbReference>
<organism evidence="2 3">
    <name type="scientific">Drechslerella dactyloides</name>
    <name type="common">Nematode-trapping fungus</name>
    <name type="synonym">Arthrobotrys dactyloides</name>
    <dbReference type="NCBI Taxonomy" id="74499"/>
    <lineage>
        <taxon>Eukaryota</taxon>
        <taxon>Fungi</taxon>
        <taxon>Dikarya</taxon>
        <taxon>Ascomycota</taxon>
        <taxon>Pezizomycotina</taxon>
        <taxon>Orbiliomycetes</taxon>
        <taxon>Orbiliales</taxon>
        <taxon>Orbiliaceae</taxon>
        <taxon>Drechslerella</taxon>
    </lineage>
</organism>
<name>A0AAD6J3M2_DREDA</name>
<protein>
    <recommendedName>
        <fullName evidence="4">Phospholipase A2</fullName>
    </recommendedName>
</protein>
<dbReference type="GO" id="GO:0050482">
    <property type="term" value="P:arachidonate secretion"/>
    <property type="evidence" value="ECO:0007669"/>
    <property type="project" value="InterPro"/>
</dbReference>
<feature type="signal peptide" evidence="1">
    <location>
        <begin position="1"/>
        <end position="20"/>
    </location>
</feature>
<dbReference type="InterPro" id="IPR036444">
    <property type="entry name" value="PLipase_A2_dom_sf"/>
</dbReference>
<keyword evidence="1" id="KW-0732">Signal</keyword>
<keyword evidence="3" id="KW-1185">Reference proteome</keyword>
<reference evidence="2" key="1">
    <citation type="submission" date="2023-01" db="EMBL/GenBank/DDBJ databases">
        <title>The chitinases involved in constricting ring structure development in the nematode-trapping fungus Drechslerella dactyloides.</title>
        <authorList>
            <person name="Wang R."/>
            <person name="Zhang L."/>
            <person name="Tang P."/>
            <person name="Li S."/>
            <person name="Liang L."/>
        </authorList>
    </citation>
    <scope>NUCLEOTIDE SEQUENCE</scope>
    <source>
        <strain evidence="2">YMF1.00031</strain>
    </source>
</reference>
<feature type="chain" id="PRO_5042152414" description="Phospholipase A2" evidence="1">
    <location>
        <begin position="21"/>
        <end position="364"/>
    </location>
</feature>
<dbReference type="AlphaFoldDB" id="A0AAD6J3M2"/>
<proteinExistence type="predicted"/>